<organism evidence="4 6">
    <name type="scientific">Cucumis melo var. makuwa</name>
    <name type="common">Oriental melon</name>
    <dbReference type="NCBI Taxonomy" id="1194695"/>
    <lineage>
        <taxon>Eukaryota</taxon>
        <taxon>Viridiplantae</taxon>
        <taxon>Streptophyta</taxon>
        <taxon>Embryophyta</taxon>
        <taxon>Tracheophyta</taxon>
        <taxon>Spermatophyta</taxon>
        <taxon>Magnoliopsida</taxon>
        <taxon>eudicotyledons</taxon>
        <taxon>Gunneridae</taxon>
        <taxon>Pentapetalae</taxon>
        <taxon>rosids</taxon>
        <taxon>fabids</taxon>
        <taxon>Cucurbitales</taxon>
        <taxon>Cucurbitaceae</taxon>
        <taxon>Benincaseae</taxon>
        <taxon>Cucumis</taxon>
    </lineage>
</organism>
<gene>
    <name evidence="4" type="ORF">E5676_scaffold266G002200</name>
    <name evidence="3" type="ORF">E6C27_scaffold122G001040</name>
</gene>
<dbReference type="STRING" id="1194695.A0A5D3DN17"/>
<dbReference type="Proteomes" id="UP000321947">
    <property type="component" value="Unassembled WGS sequence"/>
</dbReference>
<protein>
    <submittedName>
        <fullName evidence="4">DUF4408 domain-containing protein</fullName>
    </submittedName>
</protein>
<dbReference type="OrthoDB" id="781735at2759"/>
<keyword evidence="1" id="KW-0812">Transmembrane</keyword>
<dbReference type="AlphaFoldDB" id="A0A5D3DN17"/>
<evidence type="ECO:0000313" key="3">
    <source>
        <dbReference type="EMBL" id="KAA0039829.1"/>
    </source>
</evidence>
<sequence>MDVINAEKLFAIKYCYKKSQLFLYNLNLFRSLIIIFFFTYWLISSQSHYFPPDTISSIIKIVITPPSFFSPSCLFVIVNFIVVYIVGEQKLTSAKSASMNIMYDEYYIERTMEMKHYLNPCENMKQLVEKTVEEKEEEGIGSIDDDNGVDFIDKENEGDCKFANEELNKRAEAFIARVNKQRKLEAVDCFSL</sequence>
<evidence type="ECO:0000313" key="4">
    <source>
        <dbReference type="EMBL" id="TYK24670.1"/>
    </source>
</evidence>
<feature type="domain" description="DUF4408" evidence="2">
    <location>
        <begin position="68"/>
        <end position="91"/>
    </location>
</feature>
<reference evidence="5 6" key="1">
    <citation type="submission" date="2019-08" db="EMBL/GenBank/DDBJ databases">
        <title>Draft genome sequences of two oriental melons (Cucumis melo L. var makuwa).</title>
        <authorList>
            <person name="Kwon S.-Y."/>
        </authorList>
    </citation>
    <scope>NUCLEOTIDE SEQUENCE [LARGE SCALE GENOMIC DNA]</scope>
    <source>
        <strain evidence="6">cv. Chang Bougi</strain>
        <strain evidence="5">cv. SW 3</strain>
        <tissue evidence="4">Leaf</tissue>
    </source>
</reference>
<dbReference type="InterPro" id="IPR008480">
    <property type="entry name" value="DUF761_pln"/>
</dbReference>
<accession>A0A5D3DN17</accession>
<evidence type="ECO:0000313" key="5">
    <source>
        <dbReference type="Proteomes" id="UP000321393"/>
    </source>
</evidence>
<dbReference type="Pfam" id="PF14364">
    <property type="entry name" value="DUF4408"/>
    <property type="match status" value="1"/>
</dbReference>
<dbReference type="EMBL" id="SSTD01003912">
    <property type="protein sequence ID" value="TYK24670.1"/>
    <property type="molecule type" value="Genomic_DNA"/>
</dbReference>
<comment type="caution">
    <text evidence="4">The sequence shown here is derived from an EMBL/GenBank/DDBJ whole genome shotgun (WGS) entry which is preliminary data.</text>
</comment>
<dbReference type="PANTHER" id="PTHR35762">
    <property type="entry name" value="TRANSMEMBRANE PROTEIN"/>
    <property type="match status" value="1"/>
</dbReference>
<feature type="transmembrane region" description="Helical" evidence="1">
    <location>
        <begin position="63"/>
        <end position="86"/>
    </location>
</feature>
<keyword evidence="1" id="KW-1133">Transmembrane helix</keyword>
<feature type="transmembrane region" description="Helical" evidence="1">
    <location>
        <begin position="21"/>
        <end position="43"/>
    </location>
</feature>
<evidence type="ECO:0000259" key="2">
    <source>
        <dbReference type="Pfam" id="PF14364"/>
    </source>
</evidence>
<evidence type="ECO:0000313" key="6">
    <source>
        <dbReference type="Proteomes" id="UP000321947"/>
    </source>
</evidence>
<dbReference type="InterPro" id="IPR025520">
    <property type="entry name" value="DUF4408"/>
</dbReference>
<dbReference type="EMBL" id="SSTE01018075">
    <property type="protein sequence ID" value="KAA0039829.1"/>
    <property type="molecule type" value="Genomic_DNA"/>
</dbReference>
<evidence type="ECO:0000256" key="1">
    <source>
        <dbReference type="SAM" id="Phobius"/>
    </source>
</evidence>
<dbReference type="Pfam" id="PF05553">
    <property type="entry name" value="DUF761"/>
    <property type="match status" value="1"/>
</dbReference>
<name>A0A5D3DN17_CUCMM</name>
<proteinExistence type="predicted"/>
<dbReference type="Proteomes" id="UP000321393">
    <property type="component" value="Unassembled WGS sequence"/>
</dbReference>
<keyword evidence="1" id="KW-0472">Membrane</keyword>
<dbReference type="PANTHER" id="PTHR35762:SF5">
    <property type="entry name" value="DUF4408 DOMAIN-CONTAINING PROTEIN"/>
    <property type="match status" value="1"/>
</dbReference>